<comment type="similarity">
    <text evidence="7">Belongs to the binding-protein-dependent transport system permease family.</text>
</comment>
<keyword evidence="10" id="KW-1185">Reference proteome</keyword>
<dbReference type="PANTHER" id="PTHR43227:SF8">
    <property type="entry name" value="DIACETYLCHITOBIOSE UPTAKE SYSTEM PERMEASE PROTEIN DASB"/>
    <property type="match status" value="1"/>
</dbReference>
<keyword evidence="3" id="KW-1003">Cell membrane</keyword>
<evidence type="ECO:0000256" key="4">
    <source>
        <dbReference type="ARBA" id="ARBA00022692"/>
    </source>
</evidence>
<name>A0AAE4CF22_9ACTN</name>
<dbReference type="Pfam" id="PF00528">
    <property type="entry name" value="BPD_transp_1"/>
    <property type="match status" value="1"/>
</dbReference>
<dbReference type="PANTHER" id="PTHR43227">
    <property type="entry name" value="BLL4140 PROTEIN"/>
    <property type="match status" value="1"/>
</dbReference>
<dbReference type="InterPro" id="IPR050809">
    <property type="entry name" value="UgpAE/MalFG_permease"/>
</dbReference>
<accession>A0AAE4CF22</accession>
<evidence type="ECO:0000313" key="10">
    <source>
        <dbReference type="Proteomes" id="UP001183643"/>
    </source>
</evidence>
<evidence type="ECO:0000259" key="8">
    <source>
        <dbReference type="PROSITE" id="PS50928"/>
    </source>
</evidence>
<evidence type="ECO:0000256" key="1">
    <source>
        <dbReference type="ARBA" id="ARBA00004651"/>
    </source>
</evidence>
<feature type="domain" description="ABC transmembrane type-1" evidence="8">
    <location>
        <begin position="88"/>
        <end position="304"/>
    </location>
</feature>
<evidence type="ECO:0000256" key="3">
    <source>
        <dbReference type="ARBA" id="ARBA00022475"/>
    </source>
</evidence>
<reference evidence="9" key="1">
    <citation type="submission" date="2023-07" db="EMBL/GenBank/DDBJ databases">
        <title>Sequencing the genomes of 1000 actinobacteria strains.</title>
        <authorList>
            <person name="Klenk H.-P."/>
        </authorList>
    </citation>
    <scope>NUCLEOTIDE SEQUENCE</scope>
    <source>
        <strain evidence="9">DSM 44707</strain>
    </source>
</reference>
<evidence type="ECO:0000313" key="9">
    <source>
        <dbReference type="EMBL" id="MDR7279195.1"/>
    </source>
</evidence>
<evidence type="ECO:0000256" key="5">
    <source>
        <dbReference type="ARBA" id="ARBA00022989"/>
    </source>
</evidence>
<keyword evidence="6 7" id="KW-0472">Membrane</keyword>
<comment type="caution">
    <text evidence="9">The sequence shown here is derived from an EMBL/GenBank/DDBJ whole genome shotgun (WGS) entry which is preliminary data.</text>
</comment>
<dbReference type="Gene3D" id="1.10.3720.10">
    <property type="entry name" value="MetI-like"/>
    <property type="match status" value="1"/>
</dbReference>
<dbReference type="InterPro" id="IPR035906">
    <property type="entry name" value="MetI-like_sf"/>
</dbReference>
<keyword evidence="4 7" id="KW-0812">Transmembrane</keyword>
<feature type="transmembrane region" description="Helical" evidence="7">
    <location>
        <begin position="125"/>
        <end position="147"/>
    </location>
</feature>
<dbReference type="PROSITE" id="PS50928">
    <property type="entry name" value="ABC_TM1"/>
    <property type="match status" value="1"/>
</dbReference>
<protein>
    <submittedName>
        <fullName evidence="9">N,N'-diacetylchitobiose transport system permease protein</fullName>
    </submittedName>
</protein>
<keyword evidence="5 7" id="KW-1133">Transmembrane helix</keyword>
<proteinExistence type="inferred from homology"/>
<dbReference type="InterPro" id="IPR000515">
    <property type="entry name" value="MetI-like"/>
</dbReference>
<organism evidence="9 10">
    <name type="scientific">Catenuloplanes atrovinosus</name>
    <dbReference type="NCBI Taxonomy" id="137266"/>
    <lineage>
        <taxon>Bacteria</taxon>
        <taxon>Bacillati</taxon>
        <taxon>Actinomycetota</taxon>
        <taxon>Actinomycetes</taxon>
        <taxon>Micromonosporales</taxon>
        <taxon>Micromonosporaceae</taxon>
        <taxon>Catenuloplanes</taxon>
    </lineage>
</organism>
<dbReference type="EMBL" id="JAVDYB010000001">
    <property type="protein sequence ID" value="MDR7279195.1"/>
    <property type="molecule type" value="Genomic_DNA"/>
</dbReference>
<dbReference type="GO" id="GO:0005886">
    <property type="term" value="C:plasma membrane"/>
    <property type="evidence" value="ECO:0007669"/>
    <property type="project" value="UniProtKB-SubCell"/>
</dbReference>
<feature type="transmembrane region" description="Helical" evidence="7">
    <location>
        <begin position="178"/>
        <end position="202"/>
    </location>
</feature>
<evidence type="ECO:0000256" key="6">
    <source>
        <dbReference type="ARBA" id="ARBA00023136"/>
    </source>
</evidence>
<feature type="transmembrane region" description="Helical" evidence="7">
    <location>
        <begin position="223"/>
        <end position="246"/>
    </location>
</feature>
<dbReference type="CDD" id="cd06261">
    <property type="entry name" value="TM_PBP2"/>
    <property type="match status" value="1"/>
</dbReference>
<feature type="transmembrane region" description="Helical" evidence="7">
    <location>
        <begin position="283"/>
        <end position="305"/>
    </location>
</feature>
<comment type="subcellular location">
    <subcellularLocation>
        <location evidence="1 7">Cell membrane</location>
        <topology evidence="1 7">Multi-pass membrane protein</topology>
    </subcellularLocation>
</comment>
<evidence type="ECO:0000256" key="7">
    <source>
        <dbReference type="RuleBase" id="RU363032"/>
    </source>
</evidence>
<dbReference type="SUPFAM" id="SSF161098">
    <property type="entry name" value="MetI-like"/>
    <property type="match status" value="1"/>
</dbReference>
<dbReference type="Proteomes" id="UP001183643">
    <property type="component" value="Unassembled WGS sequence"/>
</dbReference>
<gene>
    <name evidence="9" type="ORF">J2S41_005973</name>
</gene>
<feature type="transmembrane region" description="Helical" evidence="7">
    <location>
        <begin position="92"/>
        <end position="113"/>
    </location>
</feature>
<dbReference type="AlphaFoldDB" id="A0AAE4CF22"/>
<dbReference type="GO" id="GO:0055085">
    <property type="term" value="P:transmembrane transport"/>
    <property type="evidence" value="ECO:0007669"/>
    <property type="project" value="InterPro"/>
</dbReference>
<evidence type="ECO:0000256" key="2">
    <source>
        <dbReference type="ARBA" id="ARBA00022448"/>
    </source>
</evidence>
<feature type="transmembrane region" description="Helical" evidence="7">
    <location>
        <begin position="28"/>
        <end position="47"/>
    </location>
</feature>
<sequence>MTATIAPPVTPSSPPVAPVRRRPGALPYLLLIPATIAVFATLIYPVGRMVALSFQRGNLGDLITRRTVWVGLDNYRAVLTDGVFWTVLPRTIGFAAVCVSLTLLIATGCALLLQHADRWARVTLSVGMVVAWATPVLIGAVVFKWLFDAEFGVVNWLLTESGLCECRHRSWLGDQWSAFAVLVSIVVWGAVPFAALSIYAGLLTVPPELAEAARMDGAGAHRIFWSITFPLLRPIYAILTVLSVIWDTKVFPQVWLTTKGGPYQGTVMLGVYIYQKGIVSSQFGVASTIAVLMTVMLLGLSWIYVRAMRQEAR</sequence>
<dbReference type="RefSeq" id="WP_310372614.1">
    <property type="nucleotide sequence ID" value="NZ_JAVDYB010000001.1"/>
</dbReference>
<keyword evidence="2 7" id="KW-0813">Transport</keyword>